<reference evidence="2 3" key="1">
    <citation type="submission" date="2019-01" db="EMBL/GenBank/DDBJ databases">
        <title>Sequencing of cultivated peanut Arachis hypogaea provides insights into genome evolution and oil improvement.</title>
        <authorList>
            <person name="Chen X."/>
        </authorList>
    </citation>
    <scope>NUCLEOTIDE SEQUENCE [LARGE SCALE GENOMIC DNA]</scope>
    <source>
        <strain evidence="3">cv. Fuhuasheng</strain>
        <tissue evidence="2">Leaves</tissue>
    </source>
</reference>
<sequence length="248" mass="28435">MTLILLCLQQTKDLKYATRLLSKKFEKMSEPKKAIVRELGFGGLMHIPPMNVPHKLLKELANSFKLGKNTLETSYGSFKIRLKIIGDALGLNVSGDLFLEKVSYKNLSEENQLIFRRFQGNTLKQLTDEMMSIEGNWGAHVLNFIIKGITNFRLKRKKSIDGCLYALMKIYSHLSKNKEKKREERAAVPWNDSSKTDVDVSFESESEEDSEKPTRKQPKKGVKIMESRKRKQILEDSSSESKSESINE</sequence>
<evidence type="ECO:0000313" key="3">
    <source>
        <dbReference type="Proteomes" id="UP000289738"/>
    </source>
</evidence>
<gene>
    <name evidence="2" type="ORF">Ahy_A03g014253</name>
</gene>
<dbReference type="Proteomes" id="UP000289738">
    <property type="component" value="Chromosome A03"/>
</dbReference>
<feature type="compositionally biased region" description="Acidic residues" evidence="1">
    <location>
        <begin position="200"/>
        <end position="210"/>
    </location>
</feature>
<keyword evidence="3" id="KW-1185">Reference proteome</keyword>
<dbReference type="AlphaFoldDB" id="A0A445DXA1"/>
<protein>
    <submittedName>
        <fullName evidence="2">Uncharacterized protein</fullName>
    </submittedName>
</protein>
<proteinExistence type="predicted"/>
<feature type="compositionally biased region" description="Basic and acidic residues" evidence="1">
    <location>
        <begin position="239"/>
        <end position="248"/>
    </location>
</feature>
<evidence type="ECO:0000313" key="2">
    <source>
        <dbReference type="EMBL" id="RYR67818.1"/>
    </source>
</evidence>
<comment type="caution">
    <text evidence="2">The sequence shown here is derived from an EMBL/GenBank/DDBJ whole genome shotgun (WGS) entry which is preliminary data.</text>
</comment>
<feature type="region of interest" description="Disordered" evidence="1">
    <location>
        <begin position="181"/>
        <end position="248"/>
    </location>
</feature>
<name>A0A445DXA1_ARAHY</name>
<evidence type="ECO:0000256" key="1">
    <source>
        <dbReference type="SAM" id="MobiDB-lite"/>
    </source>
</evidence>
<accession>A0A445DXA1</accession>
<dbReference type="EMBL" id="SDMP01000003">
    <property type="protein sequence ID" value="RYR67818.1"/>
    <property type="molecule type" value="Genomic_DNA"/>
</dbReference>
<organism evidence="2 3">
    <name type="scientific">Arachis hypogaea</name>
    <name type="common">Peanut</name>
    <dbReference type="NCBI Taxonomy" id="3818"/>
    <lineage>
        <taxon>Eukaryota</taxon>
        <taxon>Viridiplantae</taxon>
        <taxon>Streptophyta</taxon>
        <taxon>Embryophyta</taxon>
        <taxon>Tracheophyta</taxon>
        <taxon>Spermatophyta</taxon>
        <taxon>Magnoliopsida</taxon>
        <taxon>eudicotyledons</taxon>
        <taxon>Gunneridae</taxon>
        <taxon>Pentapetalae</taxon>
        <taxon>rosids</taxon>
        <taxon>fabids</taxon>
        <taxon>Fabales</taxon>
        <taxon>Fabaceae</taxon>
        <taxon>Papilionoideae</taxon>
        <taxon>50 kb inversion clade</taxon>
        <taxon>dalbergioids sensu lato</taxon>
        <taxon>Dalbergieae</taxon>
        <taxon>Pterocarpus clade</taxon>
        <taxon>Arachis</taxon>
    </lineage>
</organism>